<protein>
    <submittedName>
        <fullName evidence="3">Oxidoreductase domain protein</fullName>
    </submittedName>
</protein>
<evidence type="ECO:0000313" key="4">
    <source>
        <dbReference type="Proteomes" id="UP000001887"/>
    </source>
</evidence>
<dbReference type="STRING" id="530564.Psta_2336"/>
<keyword evidence="4" id="KW-1185">Reference proteome</keyword>
<dbReference type="Proteomes" id="UP000001887">
    <property type="component" value="Chromosome"/>
</dbReference>
<evidence type="ECO:0000313" key="3">
    <source>
        <dbReference type="EMBL" id="ADB17006.1"/>
    </source>
</evidence>
<dbReference type="PANTHER" id="PTHR43818:SF10">
    <property type="entry name" value="NADH-DEPENDENT DEHYDROGENASE-RELATED"/>
    <property type="match status" value="1"/>
</dbReference>
<dbReference type="Pfam" id="PF19051">
    <property type="entry name" value="GFO_IDH_MocA_C2"/>
    <property type="match status" value="1"/>
</dbReference>
<dbReference type="SUPFAM" id="SSF55347">
    <property type="entry name" value="Glyceraldehyde-3-phosphate dehydrogenase-like, C-terminal domain"/>
    <property type="match status" value="1"/>
</dbReference>
<dbReference type="InterPro" id="IPR050463">
    <property type="entry name" value="Gfo/Idh/MocA_oxidrdct_glycsds"/>
</dbReference>
<dbReference type="GO" id="GO:0000166">
    <property type="term" value="F:nucleotide binding"/>
    <property type="evidence" value="ECO:0007669"/>
    <property type="project" value="InterPro"/>
</dbReference>
<dbReference type="InterPro" id="IPR036291">
    <property type="entry name" value="NAD(P)-bd_dom_sf"/>
</dbReference>
<evidence type="ECO:0000259" key="2">
    <source>
        <dbReference type="Pfam" id="PF19051"/>
    </source>
</evidence>
<feature type="domain" description="Gfo/Idh/MocA-like oxidoreductase N-terminal" evidence="1">
    <location>
        <begin position="51"/>
        <end position="170"/>
    </location>
</feature>
<evidence type="ECO:0000259" key="1">
    <source>
        <dbReference type="Pfam" id="PF01408"/>
    </source>
</evidence>
<dbReference type="PANTHER" id="PTHR43818">
    <property type="entry name" value="BCDNA.GH03377"/>
    <property type="match status" value="1"/>
</dbReference>
<dbReference type="Gene3D" id="3.40.50.720">
    <property type="entry name" value="NAD(P)-binding Rossmann-like Domain"/>
    <property type="match status" value="1"/>
</dbReference>
<dbReference type="eggNOG" id="COG0673">
    <property type="taxonomic scope" value="Bacteria"/>
</dbReference>
<name>D2R3Q2_PIRSD</name>
<reference evidence="3 4" key="1">
    <citation type="journal article" date="2009" name="Stand. Genomic Sci.">
        <title>Complete genome sequence of Pirellula staleyi type strain (ATCC 27377).</title>
        <authorList>
            <person name="Clum A."/>
            <person name="Tindall B.J."/>
            <person name="Sikorski J."/>
            <person name="Ivanova N."/>
            <person name="Mavrommatis K."/>
            <person name="Lucas S."/>
            <person name="Glavina del Rio T."/>
            <person name="Nolan M."/>
            <person name="Chen F."/>
            <person name="Tice H."/>
            <person name="Pitluck S."/>
            <person name="Cheng J.F."/>
            <person name="Chertkov O."/>
            <person name="Brettin T."/>
            <person name="Han C."/>
            <person name="Detter J.C."/>
            <person name="Kuske C."/>
            <person name="Bruce D."/>
            <person name="Goodwin L."/>
            <person name="Ovchinikova G."/>
            <person name="Pati A."/>
            <person name="Mikhailova N."/>
            <person name="Chen A."/>
            <person name="Palaniappan K."/>
            <person name="Land M."/>
            <person name="Hauser L."/>
            <person name="Chang Y.J."/>
            <person name="Jeffries C.D."/>
            <person name="Chain P."/>
            <person name="Rohde M."/>
            <person name="Goker M."/>
            <person name="Bristow J."/>
            <person name="Eisen J.A."/>
            <person name="Markowitz V."/>
            <person name="Hugenholtz P."/>
            <person name="Kyrpides N.C."/>
            <person name="Klenk H.P."/>
            <person name="Lapidus A."/>
        </authorList>
    </citation>
    <scope>NUCLEOTIDE SEQUENCE [LARGE SCALE GENOMIC DNA]</scope>
    <source>
        <strain evidence="4">ATCC 27377 / DSM 6068 / ICPB 4128</strain>
    </source>
</reference>
<feature type="domain" description="Gfo/Idh/MocA-like oxidoreductase bacterial type C-terminal" evidence="2">
    <location>
        <begin position="208"/>
        <end position="298"/>
    </location>
</feature>
<gene>
    <name evidence="3" type="ordered locus">Psta_2336</name>
</gene>
<dbReference type="KEGG" id="psl:Psta_2336"/>
<dbReference type="Pfam" id="PF01408">
    <property type="entry name" value="GFO_IDH_MocA"/>
    <property type="match status" value="1"/>
</dbReference>
<dbReference type="AlphaFoldDB" id="D2R3Q2"/>
<organism evidence="3 4">
    <name type="scientific">Pirellula staleyi (strain ATCC 27377 / DSM 6068 / ICPB 4128)</name>
    <name type="common">Pirella staleyi</name>
    <dbReference type="NCBI Taxonomy" id="530564"/>
    <lineage>
        <taxon>Bacteria</taxon>
        <taxon>Pseudomonadati</taxon>
        <taxon>Planctomycetota</taxon>
        <taxon>Planctomycetia</taxon>
        <taxon>Pirellulales</taxon>
        <taxon>Pirellulaceae</taxon>
        <taxon>Pirellula</taxon>
    </lineage>
</organism>
<proteinExistence type="predicted"/>
<dbReference type="PROSITE" id="PS51318">
    <property type="entry name" value="TAT"/>
    <property type="match status" value="1"/>
</dbReference>
<dbReference type="HOGENOM" id="CLU_023194_24_0_0"/>
<dbReference type="OrthoDB" id="255433at2"/>
<accession>D2R3Q2</accession>
<dbReference type="InterPro" id="IPR043906">
    <property type="entry name" value="Gfo/Idh/MocA_OxRdtase_bact_C"/>
</dbReference>
<dbReference type="InterPro" id="IPR000683">
    <property type="entry name" value="Gfo/Idh/MocA-like_OxRdtase_N"/>
</dbReference>
<dbReference type="EMBL" id="CP001848">
    <property type="protein sequence ID" value="ADB17006.1"/>
    <property type="molecule type" value="Genomic_DNA"/>
</dbReference>
<dbReference type="Gene3D" id="3.30.360.10">
    <property type="entry name" value="Dihydrodipicolinate Reductase, domain 2"/>
    <property type="match status" value="1"/>
</dbReference>
<dbReference type="InterPro" id="IPR006311">
    <property type="entry name" value="TAT_signal"/>
</dbReference>
<sequence length="448" mass="49038" precursor="true">MKSNQALHSSKLLAGRRKFLTTSAAALGALSLGAYVSESPARASRLASEKLRIAAIGVTGRAGANLGEVARLGEEIVALADVDDNLMAKVKDQHSGATCYRDFRDMLDKQAAKIDAVLVGTPDHTHAPAAAMALRLGKHVYCEKPLTHTVLEARTLNNLAKEKKLVTQMGNQIHAGDNYRRVVEIIQSGAIGKVSDVHVWAGAQYSGAKFTAAEAPAGLDWNLWLGPAADRPYSSDVHPFQWRRFWEYGNGALGDFGCHFMDLAHWALDLKAPTSVEAKGPPVDSVSCPDWCEATYEYPARGESPAVKLFWYDSGRRPELLKKLSHSKTKPADWSGGLLFIGSDGMLLANYGDYVLFPEEKFEGYKLPAETIPRSIGHHREWTTAIRDGGTTTCNFEYAGALTEAVLLGTVAYRAGKKLDWNAADMKFTNYAEAEPLLHKEYRKGWTL</sequence>
<dbReference type="SUPFAM" id="SSF51735">
    <property type="entry name" value="NAD(P)-binding Rossmann-fold domains"/>
    <property type="match status" value="1"/>
</dbReference>